<sequence length="766" mass="87380">MYRGGEHKQWSCGKACTVNLQKVSSIVRDIGDPCLSQSSVKVIITVNRMLKPDKWQATFDSEGRAFGFKKALKLIVLGGIDPSVRPEVWEFLLGCYALGSTAEYRTRLRTARREQYRNLIKQCQKMHSSIGTGSLAYVVGSKVMDMRTSSNNDQKMETKIERSTSINNNIELGKFCNMGNNCIEVADASLVQSSSDWVDHASLRATIDNAVYDSSGPKNCSSPKLGREADGSCYTTTDSFDFSPLPVANLFEKSDKDKNSCMRHRNKMSAQQKIRLEDDRMHSFQIRNNEDLVIESNGQKPIATLHPVNCEIEIASPEAKPEILSNNPVTEVQMVNQGRLSDVPQAAMIGTKSSQGMPVSEDRVSEWLCTLHRIVVDVVRTDSHLEFYEDVRNLARMSDILAVYAWVDPATGYCQGMSDLLSPFVVLFEDNADAFWCFEMLLRRMRENFQMEGPTGVMKQLQALWHILELTDREMFAHLSNIGAESLHFAFPMLLVLFRREFSFDEALLMWEMMWAADFDESLAYDLKEKCLKALVVHIPKGLGEEMKEGNADIDDGSMKNDSHQNEHDVKRAGLQSNHGNANHSICDIRLKWRWSHRFCGLIRIFQPRNGCVQMSTVGSVTMKGNYELPIFCVAAILVINRQKIIQETHSFDDMIKIFNDKMLMINVKRCVQKAIKLRKKYLYKFIKRNSHAAQKRTRNSWDWRLCSRRAFAFGGSRWISTFKIFIASFRRIWSSEKSHTHTNTQKKLDGERRVPEGYVVVCGKT</sequence>
<dbReference type="SMART" id="SM00164">
    <property type="entry name" value="TBC"/>
    <property type="match status" value="1"/>
</dbReference>
<keyword evidence="3" id="KW-1185">Reference proteome</keyword>
<dbReference type="Gene3D" id="1.10.8.270">
    <property type="entry name" value="putative rabgap domain of human tbc1 domain family member 14 like domains"/>
    <property type="match status" value="1"/>
</dbReference>
<dbReference type="AlphaFoldDB" id="A0A834TNN2"/>
<dbReference type="OrthoDB" id="10264062at2759"/>
<dbReference type="InterPro" id="IPR000195">
    <property type="entry name" value="Rab-GAP-TBC_dom"/>
</dbReference>
<dbReference type="EMBL" id="JAAIUW010000007">
    <property type="protein sequence ID" value="KAF7824266.1"/>
    <property type="molecule type" value="Genomic_DNA"/>
</dbReference>
<reference evidence="2" key="1">
    <citation type="submission" date="2020-09" db="EMBL/GenBank/DDBJ databases">
        <title>Genome-Enabled Discovery of Anthraquinone Biosynthesis in Senna tora.</title>
        <authorList>
            <person name="Kang S.-H."/>
            <person name="Pandey R.P."/>
            <person name="Lee C.-M."/>
            <person name="Sim J.-S."/>
            <person name="Jeong J.-T."/>
            <person name="Choi B.-S."/>
            <person name="Jung M."/>
            <person name="Ginzburg D."/>
            <person name="Zhao K."/>
            <person name="Won S.Y."/>
            <person name="Oh T.-J."/>
            <person name="Yu Y."/>
            <person name="Kim N.-H."/>
            <person name="Lee O.R."/>
            <person name="Lee T.-H."/>
            <person name="Bashyal P."/>
            <person name="Kim T.-S."/>
            <person name="Lee W.-H."/>
            <person name="Kawkins C."/>
            <person name="Kim C.-K."/>
            <person name="Kim J.S."/>
            <person name="Ahn B.O."/>
            <person name="Rhee S.Y."/>
            <person name="Sohng J.K."/>
        </authorList>
    </citation>
    <scope>NUCLEOTIDE SEQUENCE</scope>
    <source>
        <tissue evidence="2">Leaf</tissue>
    </source>
</reference>
<gene>
    <name evidence="2" type="ORF">G2W53_022410</name>
</gene>
<evidence type="ECO:0000313" key="2">
    <source>
        <dbReference type="EMBL" id="KAF7824266.1"/>
    </source>
</evidence>
<accession>A0A834TNN2</accession>
<dbReference type="PANTHER" id="PTHR22957">
    <property type="entry name" value="TBC1 DOMAIN FAMILY MEMBER GTPASE-ACTIVATING PROTEIN"/>
    <property type="match status" value="1"/>
</dbReference>
<comment type="caution">
    <text evidence="2">The sequence shown here is derived from an EMBL/GenBank/DDBJ whole genome shotgun (WGS) entry which is preliminary data.</text>
</comment>
<dbReference type="FunFam" id="1.10.8.270:FF:000021">
    <property type="entry name" value="Ypt/Rab-GAP domain of gyp1p superfamily protein"/>
    <property type="match status" value="1"/>
</dbReference>
<evidence type="ECO:0000259" key="1">
    <source>
        <dbReference type="PROSITE" id="PS50086"/>
    </source>
</evidence>
<organism evidence="2 3">
    <name type="scientific">Senna tora</name>
    <dbReference type="NCBI Taxonomy" id="362788"/>
    <lineage>
        <taxon>Eukaryota</taxon>
        <taxon>Viridiplantae</taxon>
        <taxon>Streptophyta</taxon>
        <taxon>Embryophyta</taxon>
        <taxon>Tracheophyta</taxon>
        <taxon>Spermatophyta</taxon>
        <taxon>Magnoliopsida</taxon>
        <taxon>eudicotyledons</taxon>
        <taxon>Gunneridae</taxon>
        <taxon>Pentapetalae</taxon>
        <taxon>rosids</taxon>
        <taxon>fabids</taxon>
        <taxon>Fabales</taxon>
        <taxon>Fabaceae</taxon>
        <taxon>Caesalpinioideae</taxon>
        <taxon>Cassia clade</taxon>
        <taxon>Senna</taxon>
    </lineage>
</organism>
<dbReference type="Pfam" id="PF00566">
    <property type="entry name" value="RabGAP-TBC"/>
    <property type="match status" value="1"/>
</dbReference>
<dbReference type="PROSITE" id="PS50086">
    <property type="entry name" value="TBC_RABGAP"/>
    <property type="match status" value="1"/>
</dbReference>
<dbReference type="GO" id="GO:0005096">
    <property type="term" value="F:GTPase activator activity"/>
    <property type="evidence" value="ECO:0007669"/>
    <property type="project" value="TreeGrafter"/>
</dbReference>
<dbReference type="PANTHER" id="PTHR22957:SF456">
    <property type="entry name" value="YPT_RAB-GAP DOMAIN OF GYP1P SUPERFAMILY PROTEIN"/>
    <property type="match status" value="1"/>
</dbReference>
<feature type="domain" description="Rab-GAP TBC" evidence="1">
    <location>
        <begin position="79"/>
        <end position="518"/>
    </location>
</feature>
<dbReference type="InterPro" id="IPR035969">
    <property type="entry name" value="Rab-GAP_TBC_sf"/>
</dbReference>
<dbReference type="SUPFAM" id="SSF47923">
    <property type="entry name" value="Ypt/Rab-GAP domain of gyp1p"/>
    <property type="match status" value="2"/>
</dbReference>
<proteinExistence type="predicted"/>
<dbReference type="Gene3D" id="1.10.472.80">
    <property type="entry name" value="Ypt/Rab-GAP domain of gyp1p, domain 3"/>
    <property type="match status" value="1"/>
</dbReference>
<protein>
    <submittedName>
        <fullName evidence="2">Small G protein signaling modulator 1 isoform X1</fullName>
    </submittedName>
</protein>
<evidence type="ECO:0000313" key="3">
    <source>
        <dbReference type="Proteomes" id="UP000634136"/>
    </source>
</evidence>
<dbReference type="Proteomes" id="UP000634136">
    <property type="component" value="Unassembled WGS sequence"/>
</dbReference>
<name>A0A834TNN2_9FABA</name>